<reference evidence="1" key="1">
    <citation type="submission" date="2017-05" db="UniProtKB">
        <authorList>
            <consortium name="EnsemblMetazoa"/>
        </authorList>
    </citation>
    <scope>IDENTIFICATION</scope>
</reference>
<accession>A0A1X7VJM5</accession>
<organism evidence="1">
    <name type="scientific">Amphimedon queenslandica</name>
    <name type="common">Sponge</name>
    <dbReference type="NCBI Taxonomy" id="400682"/>
    <lineage>
        <taxon>Eukaryota</taxon>
        <taxon>Metazoa</taxon>
        <taxon>Porifera</taxon>
        <taxon>Demospongiae</taxon>
        <taxon>Heteroscleromorpha</taxon>
        <taxon>Haplosclerida</taxon>
        <taxon>Niphatidae</taxon>
        <taxon>Amphimedon</taxon>
    </lineage>
</organism>
<dbReference type="InParanoid" id="A0A1X7VJM5"/>
<dbReference type="AlphaFoldDB" id="A0A1X7VJM5"/>
<name>A0A1X7VJM5_AMPQE</name>
<evidence type="ECO:0000313" key="1">
    <source>
        <dbReference type="EnsemblMetazoa" id="Aqu2.1.40237_001"/>
    </source>
</evidence>
<proteinExistence type="predicted"/>
<protein>
    <submittedName>
        <fullName evidence="1">Uncharacterized protein</fullName>
    </submittedName>
</protein>
<sequence>MAKDGSSQRAVKESTGIKGVYKASKHFSTFLRKQKQQKKPDFYVKKPRNIKKWTLGDELSILNGEWITDSITITGQNLIQLPTGFQCPTLGFTLSYRFMNMEFVQIIHNGANHWVTISTVG</sequence>
<dbReference type="EnsemblMetazoa" id="Aqu2.1.40237_001">
    <property type="protein sequence ID" value="Aqu2.1.40237_001"/>
    <property type="gene ID" value="Aqu2.1.40237"/>
</dbReference>